<evidence type="ECO:0000256" key="5">
    <source>
        <dbReference type="ARBA" id="ARBA00023136"/>
    </source>
</evidence>
<organism evidence="7 8">
    <name type="scientific">Brevibacterium linens</name>
    <dbReference type="NCBI Taxonomy" id="1703"/>
    <lineage>
        <taxon>Bacteria</taxon>
        <taxon>Bacillati</taxon>
        <taxon>Actinomycetota</taxon>
        <taxon>Actinomycetes</taxon>
        <taxon>Micrococcales</taxon>
        <taxon>Brevibacteriaceae</taxon>
        <taxon>Brevibacterium</taxon>
    </lineage>
</organism>
<keyword evidence="4 6" id="KW-1133">Transmembrane helix</keyword>
<protein>
    <submittedName>
        <fullName evidence="7">Phosphate transporter</fullName>
    </submittedName>
</protein>
<evidence type="ECO:0000313" key="7">
    <source>
        <dbReference type="EMBL" id="KHS52262.1"/>
    </source>
</evidence>
<evidence type="ECO:0000256" key="1">
    <source>
        <dbReference type="ARBA" id="ARBA00004141"/>
    </source>
</evidence>
<dbReference type="PANTHER" id="PTHR11101:SF80">
    <property type="entry name" value="PHOSPHATE TRANSPORTER"/>
    <property type="match status" value="1"/>
</dbReference>
<dbReference type="EMBL" id="JTJZ01000019">
    <property type="protein sequence ID" value="KHS52262.1"/>
    <property type="molecule type" value="Genomic_DNA"/>
</dbReference>
<evidence type="ECO:0000313" key="8">
    <source>
        <dbReference type="Proteomes" id="UP000031488"/>
    </source>
</evidence>
<feature type="transmembrane region" description="Helical" evidence="6">
    <location>
        <begin position="263"/>
        <end position="290"/>
    </location>
</feature>
<feature type="transmembrane region" description="Helical" evidence="6">
    <location>
        <begin position="77"/>
        <end position="98"/>
    </location>
</feature>
<dbReference type="AlphaFoldDB" id="A0A0B9A0G5"/>
<dbReference type="GO" id="GO:0035435">
    <property type="term" value="P:phosphate ion transmembrane transport"/>
    <property type="evidence" value="ECO:0007669"/>
    <property type="project" value="TreeGrafter"/>
</dbReference>
<name>A0A0B9A0G5_BRELN</name>
<feature type="transmembrane region" description="Helical" evidence="6">
    <location>
        <begin position="134"/>
        <end position="155"/>
    </location>
</feature>
<comment type="caution">
    <text evidence="7">The sequence shown here is derived from an EMBL/GenBank/DDBJ whole genome shotgun (WGS) entry which is preliminary data.</text>
</comment>
<keyword evidence="2" id="KW-0813">Transport</keyword>
<feature type="transmembrane region" description="Helical" evidence="6">
    <location>
        <begin position="220"/>
        <end position="242"/>
    </location>
</feature>
<feature type="transmembrane region" description="Helical" evidence="6">
    <location>
        <begin position="310"/>
        <end position="331"/>
    </location>
</feature>
<evidence type="ECO:0000256" key="3">
    <source>
        <dbReference type="ARBA" id="ARBA00022692"/>
    </source>
</evidence>
<accession>A0A0B9A0G5</accession>
<feature type="transmembrane region" description="Helical" evidence="6">
    <location>
        <begin position="41"/>
        <end position="65"/>
    </location>
</feature>
<proteinExistence type="predicted"/>
<dbReference type="STRING" id="1703.BLSMQ_3347"/>
<sequence>MELLLAAVVIAAVIFAGSNGFHDAALTVGNAVVGRAMRPGWALSLAVIFNFIGALLGEGIAIVVANQIVLFSGSADLILTSLIIAFVAATTWSLFTYYLALPVSSTHCLIGGLLGAGIVFGFSVNTGEAMDSVVWPLVLSPILGFILAWVLTLILSKSLASTPPKPLFRGARMVDSVLTAALSLVHGVQDAQKVAALVMVGILAVEATPQDGLSIVEISWPVRLLIAAALAAGTGLSGWRVVQTLSVRMVRLDPLKSSIADGAATILMYTAALIMRVPVSLTFVLGSSILGTQYAGRKGHARARYFMPMFGVWLLTIPAAALLAVVLGWIVKASVGL</sequence>
<keyword evidence="8" id="KW-1185">Reference proteome</keyword>
<dbReference type="RefSeq" id="WP_039209603.1">
    <property type="nucleotide sequence ID" value="NZ_CP186330.1"/>
</dbReference>
<dbReference type="GO" id="GO:0016020">
    <property type="term" value="C:membrane"/>
    <property type="evidence" value="ECO:0007669"/>
    <property type="project" value="UniProtKB-SubCell"/>
</dbReference>
<dbReference type="Proteomes" id="UP000031488">
    <property type="component" value="Unassembled WGS sequence"/>
</dbReference>
<comment type="subcellular location">
    <subcellularLocation>
        <location evidence="1">Membrane</location>
        <topology evidence="1">Multi-pass membrane protein</topology>
    </subcellularLocation>
</comment>
<feature type="transmembrane region" description="Helical" evidence="6">
    <location>
        <begin position="104"/>
        <end position="122"/>
    </location>
</feature>
<dbReference type="PATRIC" id="fig|1703.6.peg.1801"/>
<reference evidence="7 8" key="1">
    <citation type="submission" date="2014-11" db="EMBL/GenBank/DDBJ databases">
        <title>Draft Genome Sequence of Brevibacterium linens AE038-8.</title>
        <authorList>
            <person name="Maizel D."/>
            <person name="Utturkar S.M."/>
            <person name="Brown S.D."/>
            <person name="Ferrero M."/>
            <person name="Rosen B.P."/>
        </authorList>
    </citation>
    <scope>NUCLEOTIDE SEQUENCE [LARGE SCALE GENOMIC DNA]</scope>
    <source>
        <strain evidence="7 8">AE038-8</strain>
    </source>
</reference>
<gene>
    <name evidence="7" type="ORF">AE0388_1912</name>
</gene>
<evidence type="ECO:0000256" key="4">
    <source>
        <dbReference type="ARBA" id="ARBA00022989"/>
    </source>
</evidence>
<evidence type="ECO:0000256" key="6">
    <source>
        <dbReference type="SAM" id="Phobius"/>
    </source>
</evidence>
<dbReference type="Pfam" id="PF01384">
    <property type="entry name" value="PHO4"/>
    <property type="match status" value="2"/>
</dbReference>
<dbReference type="InterPro" id="IPR001204">
    <property type="entry name" value="Phos_transporter"/>
</dbReference>
<dbReference type="GO" id="GO:0005315">
    <property type="term" value="F:phosphate transmembrane transporter activity"/>
    <property type="evidence" value="ECO:0007669"/>
    <property type="project" value="InterPro"/>
</dbReference>
<keyword evidence="5 6" id="KW-0472">Membrane</keyword>
<evidence type="ECO:0000256" key="2">
    <source>
        <dbReference type="ARBA" id="ARBA00022448"/>
    </source>
</evidence>
<keyword evidence="3 6" id="KW-0812">Transmembrane</keyword>
<dbReference type="OrthoDB" id="9779554at2"/>
<dbReference type="PANTHER" id="PTHR11101">
    <property type="entry name" value="PHOSPHATE TRANSPORTER"/>
    <property type="match status" value="1"/>
</dbReference>